<evidence type="ECO:0000256" key="5">
    <source>
        <dbReference type="ARBA" id="ARBA00022801"/>
    </source>
</evidence>
<evidence type="ECO:0000256" key="6">
    <source>
        <dbReference type="ARBA" id="ARBA00022824"/>
    </source>
</evidence>
<dbReference type="PANTHER" id="PTHR13046">
    <property type="entry name" value="PROTEASE U48 CAAX PRENYL PROTEASE RCE1"/>
    <property type="match status" value="1"/>
</dbReference>
<evidence type="ECO:0000256" key="10">
    <source>
        <dbReference type="ARBA" id="ARBA00049729"/>
    </source>
</evidence>
<evidence type="ECO:0000256" key="11">
    <source>
        <dbReference type="SAM" id="Phobius"/>
    </source>
</evidence>
<dbReference type="GO" id="GO:0071586">
    <property type="term" value="P:CAAX-box protein processing"/>
    <property type="evidence" value="ECO:0007669"/>
    <property type="project" value="InterPro"/>
</dbReference>
<protein>
    <recommendedName>
        <fullName evidence="10">intramembrane prenyl-peptidase Rce1</fullName>
        <ecNumber evidence="10">3.4.26.1</ecNumber>
    </recommendedName>
</protein>
<feature type="transmembrane region" description="Helical" evidence="11">
    <location>
        <begin position="126"/>
        <end position="148"/>
    </location>
</feature>
<sequence length="421" mass="44173">MPQDPTSAATAAAATAAAAAAMDALTHVDADKVGSAAKDAASAYAWPAANWLRSVFEAGQTKEHHLGGKSANPGAVGDVAAAVAEAVNTVSSSLGFGAIVLPAGAAAAASAGIVMRHLPLHYSPAAALVGSAVLTGVYVGSLYIWPLLAKLGVASLSPADPRAIDRDDPKVVPTRFASATLACVASVGIVKLLATPRFAGFPVPSGFFSRLLGFHTDRLILGAIAPLALTATLFAGPLVGMYYSRDFPWQHEGFELRPFVEATVKDLLWWRNIVVGPVTEEITFRACMLPMLASAFGGRGALLVAPVMFGSAHLHSIIQHLRKTDQEIKAAWSGILLQLAYTTVFGVYASALFLRTGHIIAPILSHSLCNYIGFPDVEGVANHPRKHVIAAAYVFGLLGFGLLLLPVTSPHYYHSIFYGFR</sequence>
<keyword evidence="8 11" id="KW-0472">Membrane</keyword>
<dbReference type="GO" id="GO:0004222">
    <property type="term" value="F:metalloendopeptidase activity"/>
    <property type="evidence" value="ECO:0007669"/>
    <property type="project" value="InterPro"/>
</dbReference>
<dbReference type="EMBL" id="KE346360">
    <property type="protein sequence ID" value="KJE89640.1"/>
    <property type="molecule type" value="Genomic_DNA"/>
</dbReference>
<feature type="transmembrane region" description="Helical" evidence="11">
    <location>
        <begin position="94"/>
        <end position="114"/>
    </location>
</feature>
<evidence type="ECO:0000256" key="4">
    <source>
        <dbReference type="ARBA" id="ARBA00022692"/>
    </source>
</evidence>
<feature type="transmembrane region" description="Helical" evidence="11">
    <location>
        <begin position="300"/>
        <end position="318"/>
    </location>
</feature>
<name>A0A0D2WII7_CAPO3</name>
<keyword evidence="6" id="KW-0256">Endoplasmic reticulum</keyword>
<feature type="domain" description="CAAX prenyl protease 2/Lysostaphin resistance protein A-like" evidence="12">
    <location>
        <begin position="268"/>
        <end position="372"/>
    </location>
</feature>
<evidence type="ECO:0000256" key="3">
    <source>
        <dbReference type="ARBA" id="ARBA00022670"/>
    </source>
</evidence>
<feature type="transmembrane region" description="Helical" evidence="11">
    <location>
        <begin position="330"/>
        <end position="354"/>
    </location>
</feature>
<dbReference type="Pfam" id="PF02517">
    <property type="entry name" value="Rce1-like"/>
    <property type="match status" value="1"/>
</dbReference>
<dbReference type="PhylomeDB" id="A0A0D2WII7"/>
<dbReference type="OrthoDB" id="18927at2759"/>
<keyword evidence="5" id="KW-0378">Hydrolase</keyword>
<keyword evidence="7 11" id="KW-1133">Transmembrane helix</keyword>
<evidence type="ECO:0000259" key="12">
    <source>
        <dbReference type="Pfam" id="PF02517"/>
    </source>
</evidence>
<dbReference type="PANTHER" id="PTHR13046:SF0">
    <property type="entry name" value="CAAX PRENYL PROTEASE 2"/>
    <property type="match status" value="1"/>
</dbReference>
<evidence type="ECO:0000256" key="9">
    <source>
        <dbReference type="ARBA" id="ARBA00047280"/>
    </source>
</evidence>
<keyword evidence="4 11" id="KW-0812">Transmembrane</keyword>
<reference evidence="14" key="1">
    <citation type="submission" date="2011-02" db="EMBL/GenBank/DDBJ databases">
        <title>The Genome Sequence of Capsaspora owczarzaki ATCC 30864.</title>
        <authorList>
            <person name="Russ C."/>
            <person name="Cuomo C."/>
            <person name="Burger G."/>
            <person name="Gray M.W."/>
            <person name="Holland P.W.H."/>
            <person name="King N."/>
            <person name="Lang F.B.F."/>
            <person name="Roger A.J."/>
            <person name="Ruiz-Trillo I."/>
            <person name="Young S.K."/>
            <person name="Zeng Q."/>
            <person name="Gargeya S."/>
            <person name="Alvarado L."/>
            <person name="Berlin A."/>
            <person name="Chapman S.B."/>
            <person name="Chen Z."/>
            <person name="Freedman E."/>
            <person name="Gellesch M."/>
            <person name="Goldberg J."/>
            <person name="Griggs A."/>
            <person name="Gujja S."/>
            <person name="Heilman E."/>
            <person name="Heiman D."/>
            <person name="Howarth C."/>
            <person name="Mehta T."/>
            <person name="Neiman D."/>
            <person name="Pearson M."/>
            <person name="Roberts A."/>
            <person name="Saif S."/>
            <person name="Shea T."/>
            <person name="Shenoy N."/>
            <person name="Sisk P."/>
            <person name="Stolte C."/>
            <person name="Sykes S."/>
            <person name="White J."/>
            <person name="Yandava C."/>
            <person name="Haas B."/>
            <person name="Nusbaum C."/>
            <person name="Birren B."/>
        </authorList>
    </citation>
    <scope>NUCLEOTIDE SEQUENCE</scope>
    <source>
        <strain evidence="14">ATCC 30864</strain>
    </source>
</reference>
<feature type="transmembrane region" description="Helical" evidence="11">
    <location>
        <begin position="219"/>
        <end position="243"/>
    </location>
</feature>
<dbReference type="eggNOG" id="KOG4130">
    <property type="taxonomic scope" value="Eukaryota"/>
</dbReference>
<evidence type="ECO:0000256" key="8">
    <source>
        <dbReference type="ARBA" id="ARBA00023136"/>
    </source>
</evidence>
<evidence type="ECO:0000256" key="2">
    <source>
        <dbReference type="ARBA" id="ARBA00006897"/>
    </source>
</evidence>
<organism evidence="13 14">
    <name type="scientific">Capsaspora owczarzaki (strain ATCC 30864)</name>
    <dbReference type="NCBI Taxonomy" id="595528"/>
    <lineage>
        <taxon>Eukaryota</taxon>
        <taxon>Filasterea</taxon>
        <taxon>Capsaspora</taxon>
    </lineage>
</organism>
<dbReference type="EC" id="3.4.26.1" evidence="10"/>
<dbReference type="GO" id="GO:0005789">
    <property type="term" value="C:endoplasmic reticulum membrane"/>
    <property type="evidence" value="ECO:0007669"/>
    <property type="project" value="UniProtKB-SubCell"/>
</dbReference>
<dbReference type="InParanoid" id="A0A0D2WII7"/>
<dbReference type="OMA" id="CNIMGVP"/>
<feature type="transmembrane region" description="Helical" evidence="11">
    <location>
        <begin position="388"/>
        <end position="407"/>
    </location>
</feature>
<comment type="catalytic activity">
    <reaction evidence="9">
        <text>Hydrolyzes the peptide bond -P2-(S-farnesyl or geranylgeranyl)C-P1'-P2'-P3'-COOH where P1' and P2' are amino acids with aliphatic sidechains and P3' is any C-terminal residue.</text>
        <dbReference type="EC" id="3.4.26.1"/>
    </reaction>
</comment>
<dbReference type="InterPro" id="IPR003675">
    <property type="entry name" value="Rce1/LyrA-like_dom"/>
</dbReference>
<evidence type="ECO:0000256" key="7">
    <source>
        <dbReference type="ARBA" id="ARBA00022989"/>
    </source>
</evidence>
<keyword evidence="14" id="KW-1185">Reference proteome</keyword>
<dbReference type="AlphaFoldDB" id="A0A0D2WII7"/>
<proteinExistence type="inferred from homology"/>
<accession>A0A0D2WII7</accession>
<evidence type="ECO:0000313" key="14">
    <source>
        <dbReference type="Proteomes" id="UP000008743"/>
    </source>
</evidence>
<evidence type="ECO:0000313" key="13">
    <source>
        <dbReference type="EMBL" id="KJE89640.1"/>
    </source>
</evidence>
<dbReference type="InterPro" id="IPR039731">
    <property type="entry name" value="Rce1"/>
</dbReference>
<comment type="subcellular location">
    <subcellularLocation>
        <location evidence="1">Endoplasmic reticulum membrane</location>
        <topology evidence="1">Multi-pass membrane protein</topology>
    </subcellularLocation>
</comment>
<dbReference type="Proteomes" id="UP000008743">
    <property type="component" value="Unassembled WGS sequence"/>
</dbReference>
<dbReference type="STRING" id="595528.A0A0D2WII7"/>
<comment type="similarity">
    <text evidence="2">Belongs to the peptidase U48 family.</text>
</comment>
<keyword evidence="3" id="KW-0645">Protease</keyword>
<evidence type="ECO:0000256" key="1">
    <source>
        <dbReference type="ARBA" id="ARBA00004477"/>
    </source>
</evidence>
<dbReference type="RefSeq" id="XP_004365947.1">
    <property type="nucleotide sequence ID" value="XM_004365890.2"/>
</dbReference>
<dbReference type="FunCoup" id="A0A0D2WII7">
    <property type="interactions" value="283"/>
</dbReference>
<gene>
    <name evidence="13" type="ORF">CAOG_001076</name>
</gene>